<dbReference type="EnsemblMetazoa" id="PPA35897.1">
    <property type="protein sequence ID" value="PPA35897.1"/>
    <property type="gene ID" value="WBGene00274266"/>
</dbReference>
<accession>A0A2A6BLP2</accession>
<accession>A0A8R1UMD6</accession>
<dbReference type="PANTHER" id="PTHR34402:SF1">
    <property type="entry name" value="PROTEIN CBG02762"/>
    <property type="match status" value="1"/>
</dbReference>
<reference evidence="2" key="1">
    <citation type="journal article" date="2008" name="Nat. Genet.">
        <title>The Pristionchus pacificus genome provides a unique perspective on nematode lifestyle and parasitism.</title>
        <authorList>
            <person name="Dieterich C."/>
            <person name="Clifton S.W."/>
            <person name="Schuster L.N."/>
            <person name="Chinwalla A."/>
            <person name="Delehaunty K."/>
            <person name="Dinkelacker I."/>
            <person name="Fulton L."/>
            <person name="Fulton R."/>
            <person name="Godfrey J."/>
            <person name="Minx P."/>
            <person name="Mitreva M."/>
            <person name="Roeseler W."/>
            <person name="Tian H."/>
            <person name="Witte H."/>
            <person name="Yang S.P."/>
            <person name="Wilson R.K."/>
            <person name="Sommer R.J."/>
        </authorList>
    </citation>
    <scope>NUCLEOTIDE SEQUENCE [LARGE SCALE GENOMIC DNA]</scope>
    <source>
        <strain evidence="2">PS312</strain>
    </source>
</reference>
<dbReference type="PANTHER" id="PTHR34402">
    <property type="entry name" value="PROTEIN CBG02762"/>
    <property type="match status" value="1"/>
</dbReference>
<proteinExistence type="predicted"/>
<protein>
    <submittedName>
        <fullName evidence="1">Uncharacterized protein</fullName>
    </submittedName>
</protein>
<dbReference type="Proteomes" id="UP000005239">
    <property type="component" value="Unassembled WGS sequence"/>
</dbReference>
<evidence type="ECO:0000313" key="1">
    <source>
        <dbReference type="EnsemblMetazoa" id="PPA35897.1"/>
    </source>
</evidence>
<reference evidence="1" key="2">
    <citation type="submission" date="2022-06" db="UniProtKB">
        <authorList>
            <consortium name="EnsemblMetazoa"/>
        </authorList>
    </citation>
    <scope>IDENTIFICATION</scope>
    <source>
        <strain evidence="1">PS312</strain>
    </source>
</reference>
<organism evidence="1 2">
    <name type="scientific">Pristionchus pacificus</name>
    <name type="common">Parasitic nematode worm</name>
    <dbReference type="NCBI Taxonomy" id="54126"/>
    <lineage>
        <taxon>Eukaryota</taxon>
        <taxon>Metazoa</taxon>
        <taxon>Ecdysozoa</taxon>
        <taxon>Nematoda</taxon>
        <taxon>Chromadorea</taxon>
        <taxon>Rhabditida</taxon>
        <taxon>Rhabditina</taxon>
        <taxon>Diplogasteromorpha</taxon>
        <taxon>Diplogasteroidea</taxon>
        <taxon>Neodiplogasteridae</taxon>
        <taxon>Pristionchus</taxon>
    </lineage>
</organism>
<evidence type="ECO:0000313" key="2">
    <source>
        <dbReference type="Proteomes" id="UP000005239"/>
    </source>
</evidence>
<keyword evidence="2" id="KW-1185">Reference proteome</keyword>
<name>A0A2A6BLP2_PRIPA</name>
<dbReference type="AlphaFoldDB" id="A0A2A6BLP2"/>
<gene>
    <name evidence="1" type="primary">WBGene00274266</name>
</gene>
<sequence>GIKQAYVPAASSPQLAYKVPFHSPSDCLRARVRSIAYGPHTPFPQVGIKQAYVPAASSPQLAYKVPFHSPVLTAFGHECDRLPTVP</sequence>